<feature type="domain" description="4-O-methyl-glucuronoyl methylesterase-like" evidence="9">
    <location>
        <begin position="117"/>
        <end position="357"/>
    </location>
</feature>
<evidence type="ECO:0000313" key="10">
    <source>
        <dbReference type="EMBL" id="PSN70761.1"/>
    </source>
</evidence>
<evidence type="ECO:0000256" key="1">
    <source>
        <dbReference type="ARBA" id="ARBA00010092"/>
    </source>
</evidence>
<dbReference type="GO" id="GO:0052689">
    <property type="term" value="F:carboxylic ester hydrolase activity"/>
    <property type="evidence" value="ECO:0007669"/>
    <property type="project" value="UniProtKB-KW"/>
</dbReference>
<dbReference type="GO" id="GO:0046274">
    <property type="term" value="P:lignin catabolic process"/>
    <property type="evidence" value="ECO:0007669"/>
    <property type="project" value="UniProtKB-KW"/>
</dbReference>
<evidence type="ECO:0000256" key="8">
    <source>
        <dbReference type="SAM" id="SignalP"/>
    </source>
</evidence>
<dbReference type="OrthoDB" id="3781271at2759"/>
<keyword evidence="2" id="KW-0719">Serine esterase</keyword>
<evidence type="ECO:0000256" key="4">
    <source>
        <dbReference type="ARBA" id="ARBA00022801"/>
    </source>
</evidence>
<dbReference type="AlphaFoldDB" id="A0A2T2NZA8"/>
<evidence type="ECO:0000313" key="11">
    <source>
        <dbReference type="Proteomes" id="UP000240883"/>
    </source>
</evidence>
<evidence type="ECO:0000256" key="7">
    <source>
        <dbReference type="ARBA" id="ARBA00026105"/>
    </source>
</evidence>
<dbReference type="EMBL" id="KZ678131">
    <property type="protein sequence ID" value="PSN70761.1"/>
    <property type="molecule type" value="Genomic_DNA"/>
</dbReference>
<evidence type="ECO:0000256" key="3">
    <source>
        <dbReference type="ARBA" id="ARBA00022729"/>
    </source>
</evidence>
<comment type="catalytic activity">
    <reaction evidence="6">
        <text>a 4-O-methyl-alpha-D-glucuronosyl ester derivative + H2O = 4-O-methyl-alpha-D-glucuronate derivative + an alcohol + H(+)</text>
        <dbReference type="Rhea" id="RHEA:67452"/>
        <dbReference type="ChEBI" id="CHEBI:15377"/>
        <dbReference type="ChEBI" id="CHEBI:15378"/>
        <dbReference type="ChEBI" id="CHEBI:30879"/>
        <dbReference type="ChEBI" id="CHEBI:171667"/>
        <dbReference type="ChEBI" id="CHEBI:171668"/>
        <dbReference type="EC" id="3.1.1.117"/>
    </reaction>
    <physiologicalReaction direction="left-to-right" evidence="6">
        <dbReference type="Rhea" id="RHEA:67453"/>
    </physiologicalReaction>
</comment>
<comment type="similarity">
    <text evidence="1">Belongs to the carbohydrate esterase 15 (CE15) family.</text>
</comment>
<evidence type="ECO:0000256" key="2">
    <source>
        <dbReference type="ARBA" id="ARBA00022487"/>
    </source>
</evidence>
<dbReference type="Gene3D" id="3.40.50.1820">
    <property type="entry name" value="alpha/beta hydrolase"/>
    <property type="match status" value="1"/>
</dbReference>
<dbReference type="STRING" id="1448308.A0A2T2NZA8"/>
<keyword evidence="3 8" id="KW-0732">Signal</keyword>
<dbReference type="InterPro" id="IPR054579">
    <property type="entry name" value="GCE-like_dom"/>
</dbReference>
<dbReference type="SUPFAM" id="SSF53474">
    <property type="entry name" value="alpha/beta-Hydrolases"/>
    <property type="match status" value="1"/>
</dbReference>
<keyword evidence="4" id="KW-0378">Hydrolase</keyword>
<protein>
    <recommendedName>
        <fullName evidence="7">(4-O-methyl)-D-glucuronate--lignin esterase</fullName>
        <ecNumber evidence="7">3.1.1.117</ecNumber>
    </recommendedName>
</protein>
<feature type="chain" id="PRO_5015592571" description="(4-O-methyl)-D-glucuronate--lignin esterase" evidence="8">
    <location>
        <begin position="18"/>
        <end position="420"/>
    </location>
</feature>
<proteinExistence type="inferred from homology"/>
<accession>A0A2T2NZA8</accession>
<keyword evidence="5" id="KW-0439">Lignin degradation</keyword>
<organism evidence="10 11">
    <name type="scientific">Corynespora cassiicola Philippines</name>
    <dbReference type="NCBI Taxonomy" id="1448308"/>
    <lineage>
        <taxon>Eukaryota</taxon>
        <taxon>Fungi</taxon>
        <taxon>Dikarya</taxon>
        <taxon>Ascomycota</taxon>
        <taxon>Pezizomycotina</taxon>
        <taxon>Dothideomycetes</taxon>
        <taxon>Pleosporomycetidae</taxon>
        <taxon>Pleosporales</taxon>
        <taxon>Corynesporascaceae</taxon>
        <taxon>Corynespora</taxon>
    </lineage>
</organism>
<gene>
    <name evidence="10" type="ORF">BS50DRAFT_607964</name>
</gene>
<name>A0A2T2NZA8_CORCC</name>
<dbReference type="EC" id="3.1.1.117" evidence="7"/>
<dbReference type="InterPro" id="IPR029058">
    <property type="entry name" value="AB_hydrolase_fold"/>
</dbReference>
<reference evidence="10 11" key="1">
    <citation type="journal article" date="2018" name="Front. Microbiol.">
        <title>Genome-Wide Analysis of Corynespora cassiicola Leaf Fall Disease Putative Effectors.</title>
        <authorList>
            <person name="Lopez D."/>
            <person name="Ribeiro S."/>
            <person name="Label P."/>
            <person name="Fumanal B."/>
            <person name="Venisse J.S."/>
            <person name="Kohler A."/>
            <person name="de Oliveira R.R."/>
            <person name="Labutti K."/>
            <person name="Lipzen A."/>
            <person name="Lail K."/>
            <person name="Bauer D."/>
            <person name="Ohm R.A."/>
            <person name="Barry K.W."/>
            <person name="Spatafora J."/>
            <person name="Grigoriev I.V."/>
            <person name="Martin F.M."/>
            <person name="Pujade-Renaud V."/>
        </authorList>
    </citation>
    <scope>NUCLEOTIDE SEQUENCE [LARGE SCALE GENOMIC DNA]</scope>
    <source>
        <strain evidence="10 11">Philippines</strain>
    </source>
</reference>
<dbReference type="Pfam" id="PF22244">
    <property type="entry name" value="GCE_fung"/>
    <property type="match status" value="1"/>
</dbReference>
<sequence length="420" mass="45035">MRLEIATLLGMAVTVSGAPTVKIMYEQILDLLPRQSNVTCPAIPNPMPKAADFPSVKTMPDPFLYLDGKTRVKSKDEWYQCRQPEILKLLQEYQYGYYPDHSKETVTATRSGNRLDVTVSTGGKSATIQATLNLPAGSGPFPVIISIGGMDTRSYTSAGIAVVTFDYGRVAADSNSKTGSFWTLYSGKDIGRWPPSTIFVSISPNLGVLTAWAWGFHRVLDGIELSVPEIDAKKSGVTGCSRLGKAALAAGLFDTRIAVTMPMCSGVQGAGPYRYSLSGQGENLENSKSGAGWWTSSGISQFVGKSTQLPFDAHTIVAAIAPRAVVLEQNASDQFTDSKGTAVVTFPAAKVVYSWLGAGEKLGMAIPSGGHCDMNGYADVLPFVQKVLQGKSTTKNYDDLKSWKAMPEAYPWGADVPKSQ</sequence>
<feature type="signal peptide" evidence="8">
    <location>
        <begin position="1"/>
        <end position="17"/>
    </location>
</feature>
<evidence type="ECO:0000259" key="9">
    <source>
        <dbReference type="Pfam" id="PF22244"/>
    </source>
</evidence>
<evidence type="ECO:0000256" key="5">
    <source>
        <dbReference type="ARBA" id="ARBA00023185"/>
    </source>
</evidence>
<evidence type="ECO:0000256" key="6">
    <source>
        <dbReference type="ARBA" id="ARBA00024511"/>
    </source>
</evidence>
<keyword evidence="11" id="KW-1185">Reference proteome</keyword>
<dbReference type="Proteomes" id="UP000240883">
    <property type="component" value="Unassembled WGS sequence"/>
</dbReference>